<accession>A0A919DJJ5</accession>
<dbReference type="InterPro" id="IPR022385">
    <property type="entry name" value="Rhs_assc_core"/>
</dbReference>
<feature type="region of interest" description="Disordered" evidence="2">
    <location>
        <begin position="890"/>
        <end position="910"/>
    </location>
</feature>
<evidence type="ECO:0000313" key="6">
    <source>
        <dbReference type="Proteomes" id="UP000603227"/>
    </source>
</evidence>
<dbReference type="InterPro" id="IPR003587">
    <property type="entry name" value="Hint_dom_N"/>
</dbReference>
<dbReference type="NCBIfam" id="TIGR03696">
    <property type="entry name" value="Rhs_assc_core"/>
    <property type="match status" value="1"/>
</dbReference>
<reference evidence="5" key="2">
    <citation type="submission" date="2020-09" db="EMBL/GenBank/DDBJ databases">
        <authorList>
            <person name="Sun Q."/>
            <person name="Zhou Y."/>
        </authorList>
    </citation>
    <scope>NUCLEOTIDE SEQUENCE</scope>
    <source>
        <strain evidence="5">CGMCC 4.7403</strain>
    </source>
</reference>
<feature type="region of interest" description="Disordered" evidence="2">
    <location>
        <begin position="803"/>
        <end position="828"/>
    </location>
</feature>
<gene>
    <name evidence="5" type="ORF">GCM10017771_76560</name>
</gene>
<dbReference type="InterPro" id="IPR006141">
    <property type="entry name" value="Intein_N"/>
</dbReference>
<dbReference type="NCBIfam" id="TIGR01643">
    <property type="entry name" value="YD_repeat_2x"/>
    <property type="match status" value="1"/>
</dbReference>
<evidence type="ECO:0000256" key="3">
    <source>
        <dbReference type="SAM" id="SignalP"/>
    </source>
</evidence>
<feature type="compositionally biased region" description="Basic and acidic residues" evidence="2">
    <location>
        <begin position="358"/>
        <end position="374"/>
    </location>
</feature>
<dbReference type="CDD" id="cd00081">
    <property type="entry name" value="Hint"/>
    <property type="match status" value="1"/>
</dbReference>
<dbReference type="RefSeq" id="WP_189787041.1">
    <property type="nucleotide sequence ID" value="NZ_BNAT01000040.1"/>
</dbReference>
<dbReference type="PANTHER" id="PTHR32305:SF17">
    <property type="entry name" value="TRNA NUCLEASE WAPA"/>
    <property type="match status" value="1"/>
</dbReference>
<dbReference type="PANTHER" id="PTHR32305">
    <property type="match status" value="1"/>
</dbReference>
<feature type="compositionally biased region" description="Basic and acidic residues" evidence="2">
    <location>
        <begin position="807"/>
        <end position="828"/>
    </location>
</feature>
<protein>
    <recommendedName>
        <fullName evidence="4">Hint domain-containing protein</fullName>
    </recommendedName>
</protein>
<comment type="caution">
    <text evidence="5">The sequence shown here is derived from an EMBL/GenBank/DDBJ whole genome shotgun (WGS) entry which is preliminary data.</text>
</comment>
<organism evidence="5 6">
    <name type="scientific">Streptomyces capitiformicae</name>
    <dbReference type="NCBI Taxonomy" id="2014920"/>
    <lineage>
        <taxon>Bacteria</taxon>
        <taxon>Bacillati</taxon>
        <taxon>Actinomycetota</taxon>
        <taxon>Actinomycetes</taxon>
        <taxon>Kitasatosporales</taxon>
        <taxon>Streptomycetaceae</taxon>
        <taxon>Streptomyces</taxon>
    </lineage>
</organism>
<dbReference type="InterPro" id="IPR036844">
    <property type="entry name" value="Hint_dom_sf"/>
</dbReference>
<feature type="region of interest" description="Disordered" evidence="2">
    <location>
        <begin position="355"/>
        <end position="393"/>
    </location>
</feature>
<dbReference type="PROSITE" id="PS50817">
    <property type="entry name" value="INTEIN_N_TER"/>
    <property type="match status" value="1"/>
</dbReference>
<dbReference type="SUPFAM" id="SSF51294">
    <property type="entry name" value="Hedgehog/intein (Hint) domain"/>
    <property type="match status" value="1"/>
</dbReference>
<dbReference type="SMART" id="SM00306">
    <property type="entry name" value="HintN"/>
    <property type="match status" value="1"/>
</dbReference>
<sequence>MSSAVVAGLLSAAPAQAAAADRDHTALQKAKYGKAELFDPKVTKVKDPTEAAARRTLAKARAKVTWPGASAVTVDLPPENSKKSVKAAGLPIALAQPSDKAAGVAKSSEAPDEARVRVLDRKTTDRLGIDGVVFTVARADGDTSAASLGATIDYSSFADAYSGNWSSRLRLVQLPACALSTPEKAECRRTTPVASENDGEAETVTAQITTPKATTAGTKTRTAMAAKPAAMVMALSAAAGSDQGTYEATPLAASSTWSAGGSNGDFTWNYPLETPPAPAGPAPNLSIGYSAQSVDGRTSSTSAQSSWIGEGFDLSTSYVERAYGSCEDDGQDKKYDQCWKEDNASLVLNGKSTPLVKEGGKWRPKSDDGERIVHDTGAVNGDDGDTGENGDKGEFWTVTSTDGTQYVFGKNRLPGWSSGKPETNSVWTLPVFGDDSGEPGYSSGDAFSGRAKTQAWRWNLDYVVDPHGNVMTYWYDKELNHYAKNGTTGNGTEYVRNGWLKRIDYGQRTDTIFSTTQPAAARVKFTVAERCLPVSGGESCGSLTSSNRNAWPDVPFDQICAADKPCTDQPSPAFFTRKRLTDVTTQVHDGSGSAESDYRAVNAWHLGQTFPDPGDGSDAGLWLDSIKRTGKAGTDASLPAVTFSGIQLHNRVDRTGDDVAPFIKWRVRTVTSETGSKLTVNYSKEDCVAGSDVPSKLDANTRRCYPVKWIPPSNPTPGTDPKPRTDFFHKYVVTQVTESDPTGDAPLKQTDYTYSGGGAWAYDDESPITQAKYRTWGIWRGYQKVTTTSGEPSSTQSKSISLYYRGMDGDKQSDGTTRKETVTDSKGVVKTDSEQFAGQLREQITYNGANGPEVSATVNTPWSRTTATDKHSYGTVNAYMVRTETSVSRTALSGGGEATTAKTTTYDPTSGLPLKVETDAAGEKDCTVTEYATNTSAWILTLPKRVEKVSTGCAATPKRTGDPKTTDVISDVRTSYDDQNWGKPPTKGDVTRVERVTGYDGSTAKLQTVNTTKYDALGRVTDSYDTRGTRVSHIEYTPAAGGPLTQTVETNALNHATTNEIAPDWGVRTSTTDPNGNRTELAYDSFGQLTDVWLANRDRAAGQTASHKFEYKLQNTAASWVATKSLNNDGTTYQTTYEIYDALLRLRQTQAPAASGAGRIITETKYDTRGLTVETSTDYVDTTAPSGKLATLLTAAPAGTETVIDGAGRVTIEKVLANGKEFSRTKHTHDGDSTLVEPPAGASAIREKVDARGRTVEKLEYDGNALSTKFARFTYGYDHADRLTSVKDDDGNTWAYGYDFLGRKDSTTDPDAGGSSSEFNDLDQVVSTTDARGKSIGLTYDVLGRPTGRLDGKVPVVNGQPAPEDSKYLARWTYDSIAKGELTSAIRYVGGKGGSVYAQTNAKYSKTYQVLNEQYTISKTEGALAGSNGTWTIANAYNLDGTLQKRTIPAMGGLAQEVLTYGYTEQRMPDTLQGLTGIVQNTDYLPAGEQIRTTLGVSPLADWTEINRSYETGTKRLARQNVVSETHTGTDSDVHYRYDTAGNPIEVEDKATSPSDRQCFTFDGHRRLKTAWTTTADCATAPAKTNVGGPGPYWQSFTYDSAGNRKTATDHLADATTSYTYKTPDQPRPHALAATETKKTDGTVTGTTSYTYDSAGNTDMRTLGGKPQDLDFNAEGSLEKVTEADNTATEYLNDADGSRLIRRDTTGTTLYLGETELRLDKASAKVEATRYYSHSGQTVAVRTTAGLTWTAADHNGTASVQIDAATQTVTRRQMKPFGEDRGQTAKAWVGERGFVGGTKEPTGLTHLGAREYDPSTGRFVSVDPVIDLTDPQQVNGYSYSSNNPVTFADPDGKFRASAILLFLARQLGKAILAAQAVIMRQSGSSSSGGMSTGGSANYASSGSSSCMPPRICGNVEPADPRSVGSWKDVAGGIGDFFAESADVAEFATEPWCWSGTNPDCGGTQDSYQELVEGFGADPDSDVYQGTKTVMDVGSVFAGGFGIGKFALKQLFKKQMRKQSKEKSGCSKCFLAGTDVQMADGSTKDIEDIEVGDEILATDPETGETGARKITRLIVTDDDKLFNELSIATDDGIEKLTATYEHPFWSPSEQDWVEAGVLAPGMSLLSEEGKTVVVTANRAYEDSVRTYNLTVDDLHTYYVLAGDAPILVHNAGGLGSDEMYLWRAVTGAELSDIHNTRSFRSTQGVKYFSYTEHGAAEYARRSYALRGEKDGPYTMIRTVINKADIPVMANMPHTSDVVDGGVALGDDVLSKLGRPRIMTGMSAGTECP</sequence>
<evidence type="ECO:0000259" key="4">
    <source>
        <dbReference type="SMART" id="SM00306"/>
    </source>
</evidence>
<dbReference type="InterPro" id="IPR006530">
    <property type="entry name" value="YD"/>
</dbReference>
<name>A0A919DJJ5_9ACTN</name>
<dbReference type="Proteomes" id="UP000603227">
    <property type="component" value="Unassembled WGS sequence"/>
</dbReference>
<dbReference type="PROSITE" id="PS50818">
    <property type="entry name" value="INTEIN_C_TER"/>
    <property type="match status" value="1"/>
</dbReference>
<dbReference type="Gene3D" id="2.180.10.10">
    <property type="entry name" value="RHS repeat-associated core"/>
    <property type="match status" value="2"/>
</dbReference>
<dbReference type="Pfam" id="PF05593">
    <property type="entry name" value="RHS_repeat"/>
    <property type="match status" value="2"/>
</dbReference>
<dbReference type="Pfam" id="PF25023">
    <property type="entry name" value="TEN_YD-shell"/>
    <property type="match status" value="1"/>
</dbReference>
<feature type="domain" description="Hint" evidence="4">
    <location>
        <begin position="2026"/>
        <end position="2127"/>
    </location>
</feature>
<dbReference type="InterPro" id="IPR031325">
    <property type="entry name" value="RHS_repeat"/>
</dbReference>
<dbReference type="GO" id="GO:0016539">
    <property type="term" value="P:intein-mediated protein splicing"/>
    <property type="evidence" value="ECO:0007669"/>
    <property type="project" value="InterPro"/>
</dbReference>
<dbReference type="NCBIfam" id="TIGR01443">
    <property type="entry name" value="intein_Cterm"/>
    <property type="match status" value="1"/>
</dbReference>
<evidence type="ECO:0000256" key="1">
    <source>
        <dbReference type="ARBA" id="ARBA00022737"/>
    </source>
</evidence>
<feature type="signal peptide" evidence="3">
    <location>
        <begin position="1"/>
        <end position="17"/>
    </location>
</feature>
<keyword evidence="3" id="KW-0732">Signal</keyword>
<dbReference type="Pfam" id="PF07591">
    <property type="entry name" value="PT-HINT"/>
    <property type="match status" value="1"/>
</dbReference>
<reference evidence="5" key="1">
    <citation type="journal article" date="2014" name="Int. J. Syst. Evol. Microbiol.">
        <title>Complete genome sequence of Corynebacterium casei LMG S-19264T (=DSM 44701T), isolated from a smear-ripened cheese.</title>
        <authorList>
            <consortium name="US DOE Joint Genome Institute (JGI-PGF)"/>
            <person name="Walter F."/>
            <person name="Albersmeier A."/>
            <person name="Kalinowski J."/>
            <person name="Ruckert C."/>
        </authorList>
    </citation>
    <scope>NUCLEOTIDE SEQUENCE</scope>
    <source>
        <strain evidence="5">CGMCC 4.7403</strain>
    </source>
</reference>
<dbReference type="InterPro" id="IPR030934">
    <property type="entry name" value="Intein_C"/>
</dbReference>
<evidence type="ECO:0000256" key="2">
    <source>
        <dbReference type="SAM" id="MobiDB-lite"/>
    </source>
</evidence>
<keyword evidence="6" id="KW-1185">Reference proteome</keyword>
<proteinExistence type="predicted"/>
<dbReference type="EMBL" id="BNAT01000040">
    <property type="protein sequence ID" value="GHE54185.1"/>
    <property type="molecule type" value="Genomic_DNA"/>
</dbReference>
<evidence type="ECO:0000313" key="5">
    <source>
        <dbReference type="EMBL" id="GHE54185.1"/>
    </source>
</evidence>
<dbReference type="InterPro" id="IPR050708">
    <property type="entry name" value="T6SS_VgrG/RHS"/>
</dbReference>
<keyword evidence="1" id="KW-0677">Repeat</keyword>
<feature type="chain" id="PRO_5039416861" description="Hint domain-containing protein" evidence="3">
    <location>
        <begin position="18"/>
        <end position="2287"/>
    </location>
</feature>
<dbReference type="InterPro" id="IPR056823">
    <property type="entry name" value="TEN-like_YD-shell"/>
</dbReference>
<dbReference type="Gene3D" id="2.170.16.10">
    <property type="entry name" value="Hedgehog/Intein (Hint) domain"/>
    <property type="match status" value="1"/>
</dbReference>